<evidence type="ECO:0000313" key="5">
    <source>
        <dbReference type="EMBL" id="RHZ32950.1"/>
    </source>
</evidence>
<name>A0A397FH54_APHAT</name>
<organism evidence="5 6">
    <name type="scientific">Aphanomyces astaci</name>
    <name type="common">Crayfish plague agent</name>
    <dbReference type="NCBI Taxonomy" id="112090"/>
    <lineage>
        <taxon>Eukaryota</taxon>
        <taxon>Sar</taxon>
        <taxon>Stramenopiles</taxon>
        <taxon>Oomycota</taxon>
        <taxon>Saprolegniomycetes</taxon>
        <taxon>Saprolegniales</taxon>
        <taxon>Verrucalvaceae</taxon>
        <taxon>Aphanomyces</taxon>
    </lineage>
</organism>
<evidence type="ECO:0000256" key="2">
    <source>
        <dbReference type="ARBA" id="ARBA00022603"/>
    </source>
</evidence>
<dbReference type="GO" id="GO:0008757">
    <property type="term" value="F:S-adenosylmethionine-dependent methyltransferase activity"/>
    <property type="evidence" value="ECO:0007669"/>
    <property type="project" value="UniProtKB-ARBA"/>
</dbReference>
<evidence type="ECO:0000313" key="6">
    <source>
        <dbReference type="Proteomes" id="UP000266196"/>
    </source>
</evidence>
<evidence type="ECO:0000256" key="1">
    <source>
        <dbReference type="ARBA" id="ARBA00009725"/>
    </source>
</evidence>
<reference evidence="5 6" key="1">
    <citation type="submission" date="2018-08" db="EMBL/GenBank/DDBJ databases">
        <title>Aphanomyces genome sequencing and annotation.</title>
        <authorList>
            <person name="Minardi D."/>
            <person name="Oidtmann B."/>
            <person name="Van Der Giezen M."/>
            <person name="Studholme D.J."/>
        </authorList>
    </citation>
    <scope>NUCLEOTIDE SEQUENCE [LARGE SCALE GENOMIC DNA]</scope>
    <source>
        <strain evidence="5 6">197901</strain>
    </source>
</reference>
<dbReference type="GO" id="GO:0032259">
    <property type="term" value="P:methylation"/>
    <property type="evidence" value="ECO:0007669"/>
    <property type="project" value="UniProtKB-KW"/>
</dbReference>
<feature type="region of interest" description="Disordered" evidence="4">
    <location>
        <begin position="1"/>
        <end position="20"/>
    </location>
</feature>
<evidence type="ECO:0008006" key="7">
    <source>
        <dbReference type="Google" id="ProtNLM"/>
    </source>
</evidence>
<dbReference type="Proteomes" id="UP000266196">
    <property type="component" value="Unassembled WGS sequence"/>
</dbReference>
<protein>
    <recommendedName>
        <fullName evidence="7">Methyltransferase type 11 domain-containing protein</fullName>
    </recommendedName>
</protein>
<dbReference type="VEuPathDB" id="FungiDB:H257_10222"/>
<feature type="non-terminal residue" evidence="5">
    <location>
        <position position="1"/>
    </location>
</feature>
<dbReference type="Gene3D" id="3.40.50.150">
    <property type="entry name" value="Vaccinia Virus protein VP39"/>
    <property type="match status" value="1"/>
</dbReference>
<dbReference type="InterPro" id="IPR029063">
    <property type="entry name" value="SAM-dependent_MTases_sf"/>
</dbReference>
<gene>
    <name evidence="5" type="ORF">DYB31_005684</name>
</gene>
<dbReference type="PANTHER" id="PTHR22809">
    <property type="entry name" value="METHYLTRANSFERASE-RELATED"/>
    <property type="match status" value="1"/>
</dbReference>
<dbReference type="InterPro" id="IPR026113">
    <property type="entry name" value="METTL2/6/8-like"/>
</dbReference>
<evidence type="ECO:0000256" key="4">
    <source>
        <dbReference type="SAM" id="MobiDB-lite"/>
    </source>
</evidence>
<keyword evidence="2" id="KW-0489">Methyltransferase</keyword>
<dbReference type="SUPFAM" id="SSF53335">
    <property type="entry name" value="S-adenosyl-L-methionine-dependent methyltransferases"/>
    <property type="match status" value="1"/>
</dbReference>
<sequence length="344" mass="38218">AAGNASAKNEDESDVASGAATVEEEVHTGDELGVLAQGNVLEVGCGYGSAIFPLLAESPSMHAHVCTPHAITILKANPLYDAARCCAYVCDLVADADLGVPDASMDVVLMVFVLSAIPPTSFANVMHKVHRALKPGGVVCFRDYGLYDLAMMRSTKKVHATTRHVDHVDGKRGDGGDKHVYYRGDGTLATFFSIQDLSSLFEGGGFDVVENEYCTVRLRNRRTQTNMDRVWVHGKFLAFSTREMYDVDMDCYDDEDDGRDVDRKRTLSEHEAVVEHQLKRLKINHHHAMNSSNPPSMELHLANTHGDAPNTQHDVNYAHVNHLLREMHYLREMRRQQAVAPRLY</sequence>
<comment type="similarity">
    <text evidence="1">Belongs to the methyltransferase superfamily. METL family.</text>
</comment>
<comment type="caution">
    <text evidence="5">The sequence shown here is derived from an EMBL/GenBank/DDBJ whole genome shotgun (WGS) entry which is preliminary data.</text>
</comment>
<keyword evidence="3" id="KW-0808">Transferase</keyword>
<dbReference type="PANTHER" id="PTHR22809:SF5">
    <property type="entry name" value="TRNA N(3)-METHYLCYTIDINE METHYLTRANSFERASE METTL6"/>
    <property type="match status" value="1"/>
</dbReference>
<accession>A0A397FH54</accession>
<evidence type="ECO:0000256" key="3">
    <source>
        <dbReference type="ARBA" id="ARBA00022679"/>
    </source>
</evidence>
<dbReference type="CDD" id="cd02440">
    <property type="entry name" value="AdoMet_MTases"/>
    <property type="match status" value="1"/>
</dbReference>
<dbReference type="AlphaFoldDB" id="A0A397FH54"/>
<proteinExistence type="inferred from homology"/>
<dbReference type="GO" id="GO:0008173">
    <property type="term" value="F:RNA methyltransferase activity"/>
    <property type="evidence" value="ECO:0007669"/>
    <property type="project" value="UniProtKB-ARBA"/>
</dbReference>
<dbReference type="Pfam" id="PF13489">
    <property type="entry name" value="Methyltransf_23"/>
    <property type="match status" value="1"/>
</dbReference>
<dbReference type="EMBL" id="QUTE01006396">
    <property type="protein sequence ID" value="RHZ32950.1"/>
    <property type="molecule type" value="Genomic_DNA"/>
</dbReference>